<keyword evidence="8 9" id="KW-0472">Membrane</keyword>
<evidence type="ECO:0000256" key="3">
    <source>
        <dbReference type="ARBA" id="ARBA00022448"/>
    </source>
</evidence>
<dbReference type="Pfam" id="PF03739">
    <property type="entry name" value="LptF_LptG"/>
    <property type="match status" value="1"/>
</dbReference>
<dbReference type="InterPro" id="IPR005495">
    <property type="entry name" value="LptG/LptF_permease"/>
</dbReference>
<reference evidence="10 13" key="2">
    <citation type="submission" date="2021-03" db="EMBL/GenBank/DDBJ databases">
        <title>First Case of infection caused by Chromobacterium haemolyticum derived from water in China.</title>
        <authorList>
            <person name="Chen J."/>
            <person name="Liu C."/>
        </authorList>
    </citation>
    <scope>NUCLEOTIDE SEQUENCE [LARGE SCALE GENOMIC DNA]</scope>
    <source>
        <strain evidence="10 13">WJ-5</strain>
    </source>
</reference>
<evidence type="ECO:0000256" key="1">
    <source>
        <dbReference type="ARBA" id="ARBA00004429"/>
    </source>
</evidence>
<dbReference type="NCBIfam" id="TIGR04407">
    <property type="entry name" value="LptF_YjgP"/>
    <property type="match status" value="1"/>
</dbReference>
<protein>
    <recommendedName>
        <fullName evidence="2">Lipopolysaccharide export system permease protein LptF</fullName>
    </recommendedName>
</protein>
<evidence type="ECO:0000313" key="13">
    <source>
        <dbReference type="Proteomes" id="UP000664349"/>
    </source>
</evidence>
<feature type="transmembrane region" description="Helical" evidence="9">
    <location>
        <begin position="266"/>
        <end position="289"/>
    </location>
</feature>
<dbReference type="InterPro" id="IPR030922">
    <property type="entry name" value="LptF"/>
</dbReference>
<evidence type="ECO:0000256" key="9">
    <source>
        <dbReference type="SAM" id="Phobius"/>
    </source>
</evidence>
<keyword evidence="3" id="KW-0813">Transport</keyword>
<comment type="subcellular location">
    <subcellularLocation>
        <location evidence="1">Cell inner membrane</location>
        <topology evidence="1">Multi-pass membrane protein</topology>
    </subcellularLocation>
</comment>
<dbReference type="Proteomes" id="UP000192721">
    <property type="component" value="Unassembled WGS sequence"/>
</dbReference>
<keyword evidence="5" id="KW-0997">Cell inner membrane</keyword>
<comment type="caution">
    <text evidence="11">The sequence shown here is derived from an EMBL/GenBank/DDBJ whole genome shotgun (WGS) entry which is preliminary data.</text>
</comment>
<dbReference type="EMBL" id="MUKV01000028">
    <property type="protein sequence ID" value="OQS35255.1"/>
    <property type="molecule type" value="Genomic_DNA"/>
</dbReference>
<keyword evidence="7 9" id="KW-1133">Transmembrane helix</keyword>
<evidence type="ECO:0000256" key="4">
    <source>
        <dbReference type="ARBA" id="ARBA00022475"/>
    </source>
</evidence>
<accession>A0A1W0D070</accession>
<evidence type="ECO:0000313" key="11">
    <source>
        <dbReference type="EMBL" id="OQS35255.1"/>
    </source>
</evidence>
<evidence type="ECO:0000256" key="2">
    <source>
        <dbReference type="ARBA" id="ARBA00014213"/>
    </source>
</evidence>
<evidence type="ECO:0000313" key="10">
    <source>
        <dbReference type="EMBL" id="MBO0414569.1"/>
    </source>
</evidence>
<name>A0A1W0D070_9NEIS</name>
<evidence type="ECO:0000256" key="7">
    <source>
        <dbReference type="ARBA" id="ARBA00022989"/>
    </source>
</evidence>
<feature type="transmembrane region" description="Helical" evidence="9">
    <location>
        <begin position="100"/>
        <end position="120"/>
    </location>
</feature>
<feature type="transmembrane region" description="Helical" evidence="9">
    <location>
        <begin position="12"/>
        <end position="35"/>
    </location>
</feature>
<sequence>MVFQKSLTRELTLSALGVFIVLLAIIVSTQAVNLLGRAAEGQMANEAVAAVLGFTTLGFFPVLMILTVFATILVVLTRIWRDHEMVVWLSSGLSLSNWVWPVMRFTLPLAMLIAGVTLFIGPWADQRSQDYAEQIKRREEVSAISPGVFKESASSNKVYFIENYSGEHGAATNIFMQEITDGKVATIFAKSGFITTKPDGERVVVLEHGQRYVGEPGSANYEVAEFQRYTAGIGESQQMPGPSGNRQAIPTAQLLSQDSADYRAELAWRLSMPISCVILALLAIPMSYFNPRSGQTYNLLLSLLVFFVYQNGLTVARNWVAQGKAGVWLVLLVHLAMLALALALLSYRNRPARPIGQALSLLFRKS</sequence>
<dbReference type="PANTHER" id="PTHR33529:SF7">
    <property type="entry name" value="LIPOPOLYSACCHARIDE EXPORT SYSTEM PERMEASE PROTEIN LPTF"/>
    <property type="match status" value="1"/>
</dbReference>
<dbReference type="GO" id="GO:0055085">
    <property type="term" value="P:transmembrane transport"/>
    <property type="evidence" value="ECO:0007669"/>
    <property type="project" value="InterPro"/>
</dbReference>
<feature type="transmembrane region" description="Helical" evidence="9">
    <location>
        <begin position="295"/>
        <end position="313"/>
    </location>
</feature>
<proteinExistence type="predicted"/>
<dbReference type="GO" id="GO:0015920">
    <property type="term" value="P:lipopolysaccharide transport"/>
    <property type="evidence" value="ECO:0007669"/>
    <property type="project" value="TreeGrafter"/>
</dbReference>
<dbReference type="RefSeq" id="WP_043592120.1">
    <property type="nucleotide sequence ID" value="NZ_AP019312.1"/>
</dbReference>
<dbReference type="GO" id="GO:0043190">
    <property type="term" value="C:ATP-binding cassette (ABC) transporter complex"/>
    <property type="evidence" value="ECO:0007669"/>
    <property type="project" value="InterPro"/>
</dbReference>
<gene>
    <name evidence="10" type="primary">lptF</name>
    <name evidence="11" type="ORF">B0T45_17745</name>
    <name evidence="10" type="ORF">J1C50_03520</name>
</gene>
<keyword evidence="4" id="KW-1003">Cell membrane</keyword>
<evidence type="ECO:0000256" key="5">
    <source>
        <dbReference type="ARBA" id="ARBA00022519"/>
    </source>
</evidence>
<keyword evidence="13" id="KW-1185">Reference proteome</keyword>
<feature type="transmembrane region" description="Helical" evidence="9">
    <location>
        <begin position="47"/>
        <end position="80"/>
    </location>
</feature>
<dbReference type="OrthoDB" id="9778062at2"/>
<evidence type="ECO:0000256" key="6">
    <source>
        <dbReference type="ARBA" id="ARBA00022692"/>
    </source>
</evidence>
<organism evidence="11 12">
    <name type="scientific">Chromobacterium haemolyticum</name>
    <dbReference type="NCBI Taxonomy" id="394935"/>
    <lineage>
        <taxon>Bacteria</taxon>
        <taxon>Pseudomonadati</taxon>
        <taxon>Pseudomonadota</taxon>
        <taxon>Betaproteobacteria</taxon>
        <taxon>Neisseriales</taxon>
        <taxon>Chromobacteriaceae</taxon>
        <taxon>Chromobacterium</taxon>
    </lineage>
</organism>
<dbReference type="EMBL" id="JAFLRD010000002">
    <property type="protein sequence ID" value="MBO0414569.1"/>
    <property type="molecule type" value="Genomic_DNA"/>
</dbReference>
<keyword evidence="6 9" id="KW-0812">Transmembrane</keyword>
<evidence type="ECO:0000313" key="12">
    <source>
        <dbReference type="Proteomes" id="UP000192721"/>
    </source>
</evidence>
<dbReference type="AlphaFoldDB" id="A0A1W0D070"/>
<reference evidence="11 12" key="1">
    <citation type="submission" date="2017-02" db="EMBL/GenBank/DDBJ databases">
        <title>Chromobacterium haemolyticum H5244.</title>
        <authorList>
            <person name="Gulvik C.A."/>
        </authorList>
    </citation>
    <scope>NUCLEOTIDE SEQUENCE [LARGE SCALE GENOMIC DNA]</scope>
    <source>
        <strain evidence="11 12">H5244</strain>
    </source>
</reference>
<dbReference type="Proteomes" id="UP000664349">
    <property type="component" value="Unassembled WGS sequence"/>
</dbReference>
<dbReference type="GeneID" id="58559477"/>
<dbReference type="PANTHER" id="PTHR33529">
    <property type="entry name" value="SLR0882 PROTEIN-RELATED"/>
    <property type="match status" value="1"/>
</dbReference>
<feature type="transmembrane region" description="Helical" evidence="9">
    <location>
        <begin position="325"/>
        <end position="347"/>
    </location>
</feature>
<evidence type="ECO:0000256" key="8">
    <source>
        <dbReference type="ARBA" id="ARBA00023136"/>
    </source>
</evidence>